<gene>
    <name evidence="1" type="ORF">FC69_GL001144</name>
</gene>
<organism evidence="1 2">
    <name type="scientific">Latilactobacillus fuchuensis DSM 14340 = JCM 11249</name>
    <dbReference type="NCBI Taxonomy" id="1423747"/>
    <lineage>
        <taxon>Bacteria</taxon>
        <taxon>Bacillati</taxon>
        <taxon>Bacillota</taxon>
        <taxon>Bacilli</taxon>
        <taxon>Lactobacillales</taxon>
        <taxon>Lactobacillaceae</taxon>
        <taxon>Latilactobacillus</taxon>
    </lineage>
</organism>
<dbReference type="AlphaFoldDB" id="A0A0R1S4B7"/>
<accession>A0A0R1S4B7</accession>
<proteinExistence type="predicted"/>
<dbReference type="EMBL" id="AZEX01000033">
    <property type="protein sequence ID" value="KRL60856.1"/>
    <property type="molecule type" value="Genomic_DNA"/>
</dbReference>
<protein>
    <submittedName>
        <fullName evidence="1">Uncharacterized protein</fullName>
    </submittedName>
</protein>
<evidence type="ECO:0000313" key="1">
    <source>
        <dbReference type="EMBL" id="KRL60856.1"/>
    </source>
</evidence>
<sequence length="84" mass="9576">MVNMTNISLKGTIISAVKVISFDPYLVRFTLQTTTQDYNCLIAKDALNFMYVAETDAPIAIYGHYNQRKQLVIDQYYVRTAMSA</sequence>
<dbReference type="PATRIC" id="fig|1423747.3.peg.1168"/>
<dbReference type="eggNOG" id="ENOG5030A89">
    <property type="taxonomic scope" value="Bacteria"/>
</dbReference>
<dbReference type="Proteomes" id="UP000051264">
    <property type="component" value="Unassembled WGS sequence"/>
</dbReference>
<comment type="caution">
    <text evidence="1">The sequence shown here is derived from an EMBL/GenBank/DDBJ whole genome shotgun (WGS) entry which is preliminary data.</text>
</comment>
<name>A0A0R1S4B7_9LACO</name>
<dbReference type="STRING" id="1423747.FC69_GL001144"/>
<evidence type="ECO:0000313" key="2">
    <source>
        <dbReference type="Proteomes" id="UP000051264"/>
    </source>
</evidence>
<reference evidence="1 2" key="1">
    <citation type="journal article" date="2015" name="Genome Announc.">
        <title>Expanding the biotechnology potential of lactobacilli through comparative genomics of 213 strains and associated genera.</title>
        <authorList>
            <person name="Sun Z."/>
            <person name="Harris H.M."/>
            <person name="McCann A."/>
            <person name="Guo C."/>
            <person name="Argimon S."/>
            <person name="Zhang W."/>
            <person name="Yang X."/>
            <person name="Jeffery I.B."/>
            <person name="Cooney J.C."/>
            <person name="Kagawa T.F."/>
            <person name="Liu W."/>
            <person name="Song Y."/>
            <person name="Salvetti E."/>
            <person name="Wrobel A."/>
            <person name="Rasinkangas P."/>
            <person name="Parkhill J."/>
            <person name="Rea M.C."/>
            <person name="O'Sullivan O."/>
            <person name="Ritari J."/>
            <person name="Douillard F.P."/>
            <person name="Paul Ross R."/>
            <person name="Yang R."/>
            <person name="Briner A.E."/>
            <person name="Felis G.E."/>
            <person name="de Vos W.M."/>
            <person name="Barrangou R."/>
            <person name="Klaenhammer T.R."/>
            <person name="Caufield P.W."/>
            <person name="Cui Y."/>
            <person name="Zhang H."/>
            <person name="O'Toole P.W."/>
        </authorList>
    </citation>
    <scope>NUCLEOTIDE SEQUENCE [LARGE SCALE GENOMIC DNA]</scope>
    <source>
        <strain evidence="1 2">DSM 14340</strain>
    </source>
</reference>